<dbReference type="InterPro" id="IPR051199">
    <property type="entry name" value="LPS_LOS_Heptosyltrfase"/>
</dbReference>
<dbReference type="GO" id="GO:0008713">
    <property type="term" value="F:ADP-heptose-lipopolysaccharide heptosyltransferase activity"/>
    <property type="evidence" value="ECO:0007669"/>
    <property type="project" value="TreeGrafter"/>
</dbReference>
<dbReference type="GO" id="GO:0009244">
    <property type="term" value="P:lipopolysaccharide core region biosynthetic process"/>
    <property type="evidence" value="ECO:0007669"/>
    <property type="project" value="TreeGrafter"/>
</dbReference>
<dbReference type="CDD" id="cd03789">
    <property type="entry name" value="GT9_LPS_heptosyltransferase"/>
    <property type="match status" value="1"/>
</dbReference>
<dbReference type="GO" id="GO:0005829">
    <property type="term" value="C:cytosol"/>
    <property type="evidence" value="ECO:0007669"/>
    <property type="project" value="TreeGrafter"/>
</dbReference>
<protein>
    <submittedName>
        <fullName evidence="3">Glycosyltransferase family 9 protein</fullName>
    </submittedName>
</protein>
<keyword evidence="4" id="KW-1185">Reference proteome</keyword>
<evidence type="ECO:0000256" key="1">
    <source>
        <dbReference type="ARBA" id="ARBA00022676"/>
    </source>
</evidence>
<reference evidence="3" key="2">
    <citation type="submission" date="2020-03" db="EMBL/GenBank/DDBJ databases">
        <title>Flavobacteriaceae bacterium strain TP-CH-4, a member of the family Flavobacteriaceae isolated from a deep-sea seamount.</title>
        <authorList>
            <person name="Zhang D.-C."/>
        </authorList>
    </citation>
    <scope>NUCLEOTIDE SEQUENCE</scope>
    <source>
        <strain evidence="3">TP-CH-4</strain>
    </source>
</reference>
<dbReference type="EMBL" id="VIKU02000001">
    <property type="protein sequence ID" value="NHF59101.1"/>
    <property type="molecule type" value="Genomic_DNA"/>
</dbReference>
<dbReference type="Gene3D" id="3.40.50.2000">
    <property type="entry name" value="Glycogen Phosphorylase B"/>
    <property type="match status" value="2"/>
</dbReference>
<dbReference type="SUPFAM" id="SSF53756">
    <property type="entry name" value="UDP-Glycosyltransferase/glycogen phosphorylase"/>
    <property type="match status" value="1"/>
</dbReference>
<keyword evidence="2" id="KW-0808">Transferase</keyword>
<dbReference type="InterPro" id="IPR002201">
    <property type="entry name" value="Glyco_trans_9"/>
</dbReference>
<organism evidence="3 4">
    <name type="scientific">Pelagihabitans pacificus</name>
    <dbReference type="NCBI Taxonomy" id="2696054"/>
    <lineage>
        <taxon>Bacteria</taxon>
        <taxon>Pseudomonadati</taxon>
        <taxon>Bacteroidota</taxon>
        <taxon>Flavobacteriia</taxon>
        <taxon>Flavobacteriales</taxon>
        <taxon>Flavobacteriaceae</taxon>
        <taxon>Pelagihabitans</taxon>
    </lineage>
</organism>
<sequence length="346" mass="38599">MDKKEHILVMRLSAMGDVAMTVPLLVALQRQYPTVKITVLTRGFFSPMFSQLSNTHVFPADLKGRHKGVFGLFRLYKELKALGIERVADLHNVLRSNVLKRYFLWGGFPFFQIDKGRAGKKTLTAARNKVFEPLKTTHQRYADVFVQMGYPLNLSVPSFLSKETLSNTAHALVGRNTQKWLGIAPFAAYKGKQYPIELMQQVITSLQKTKKYKVLLFGGGKEEQLQLEKMAADNDCTSVAGQLSFAEELALISNLDLMVAMDSGNAHLAAMYGIPVITLWGITHPFAGFYPFGQEEGLALLADRERFPLIPTSVYGNKAPKGYEKAIASIPPEKVVEKIQEVLTVT</sequence>
<evidence type="ECO:0000313" key="4">
    <source>
        <dbReference type="Proteomes" id="UP000707206"/>
    </source>
</evidence>
<keyword evidence="1" id="KW-0328">Glycosyltransferase</keyword>
<gene>
    <name evidence="3" type="ORF">FK220_007105</name>
</gene>
<dbReference type="Pfam" id="PF01075">
    <property type="entry name" value="Glyco_transf_9"/>
    <property type="match status" value="1"/>
</dbReference>
<dbReference type="PANTHER" id="PTHR30160:SF22">
    <property type="entry name" value="LIPOPOLYSACCHARIDE CORE BIOSYNTHESIS PROTEIN"/>
    <property type="match status" value="1"/>
</dbReference>
<comment type="caution">
    <text evidence="3">The sequence shown here is derived from an EMBL/GenBank/DDBJ whole genome shotgun (WGS) entry which is preliminary data.</text>
</comment>
<name>A0A967EA53_9FLAO</name>
<dbReference type="PANTHER" id="PTHR30160">
    <property type="entry name" value="TETRAACYLDISACCHARIDE 4'-KINASE-RELATED"/>
    <property type="match status" value="1"/>
</dbReference>
<accession>A0A967EA53</accession>
<reference evidence="3" key="1">
    <citation type="submission" date="2019-07" db="EMBL/GenBank/DDBJ databases">
        <authorList>
            <person name="De-Chao Zhang Q."/>
        </authorList>
    </citation>
    <scope>NUCLEOTIDE SEQUENCE</scope>
    <source>
        <strain evidence="3">TP-CH-4</strain>
    </source>
</reference>
<dbReference type="Proteomes" id="UP000707206">
    <property type="component" value="Unassembled WGS sequence"/>
</dbReference>
<evidence type="ECO:0000313" key="3">
    <source>
        <dbReference type="EMBL" id="NHF59101.1"/>
    </source>
</evidence>
<dbReference type="AlphaFoldDB" id="A0A967EA53"/>
<proteinExistence type="predicted"/>
<evidence type="ECO:0000256" key="2">
    <source>
        <dbReference type="ARBA" id="ARBA00022679"/>
    </source>
</evidence>